<dbReference type="InterPro" id="IPR037393">
    <property type="entry name" value="Bud22/SRFB1"/>
</dbReference>
<dbReference type="GO" id="GO:0030490">
    <property type="term" value="P:maturation of SSU-rRNA"/>
    <property type="evidence" value="ECO:0007669"/>
    <property type="project" value="TreeGrafter"/>
</dbReference>
<dbReference type="Pfam" id="PF09073">
    <property type="entry name" value="BUD22"/>
    <property type="match status" value="1"/>
</dbReference>
<feature type="compositionally biased region" description="Basic and acidic residues" evidence="2">
    <location>
        <begin position="432"/>
        <end position="447"/>
    </location>
</feature>
<feature type="domain" description="Bud22" evidence="3">
    <location>
        <begin position="50"/>
        <end position="475"/>
    </location>
</feature>
<dbReference type="GO" id="GO:0005634">
    <property type="term" value="C:nucleus"/>
    <property type="evidence" value="ECO:0007669"/>
    <property type="project" value="TreeGrafter"/>
</dbReference>
<reference evidence="4 5" key="1">
    <citation type="submission" date="2017-06" db="EMBL/GenBank/DDBJ databases">
        <title>Ant-infecting Ophiocordyceps genomes reveal a high diversity of potential behavioral manipulation genes and a possible major role for enterotoxins.</title>
        <authorList>
            <person name="De Bekker C."/>
            <person name="Evans H.C."/>
            <person name="Brachmann A."/>
            <person name="Hughes D.P."/>
        </authorList>
    </citation>
    <scope>NUCLEOTIDE SEQUENCE [LARGE SCALE GENOMIC DNA]</scope>
    <source>
        <strain evidence="4 5">Map16</strain>
    </source>
</reference>
<dbReference type="InterPro" id="IPR015158">
    <property type="entry name" value="Bud22_dom"/>
</dbReference>
<keyword evidence="5" id="KW-1185">Reference proteome</keyword>
<dbReference type="AlphaFoldDB" id="A0A2C5Z0F6"/>
<feature type="compositionally biased region" description="Acidic residues" evidence="2">
    <location>
        <begin position="209"/>
        <end position="228"/>
    </location>
</feature>
<dbReference type="Proteomes" id="UP000226431">
    <property type="component" value="Unassembled WGS sequence"/>
</dbReference>
<feature type="region of interest" description="Disordered" evidence="2">
    <location>
        <begin position="247"/>
        <end position="475"/>
    </location>
</feature>
<organism evidence="4 5">
    <name type="scientific">Ophiocordyceps camponoti-rufipedis</name>
    <dbReference type="NCBI Taxonomy" id="2004952"/>
    <lineage>
        <taxon>Eukaryota</taxon>
        <taxon>Fungi</taxon>
        <taxon>Dikarya</taxon>
        <taxon>Ascomycota</taxon>
        <taxon>Pezizomycotina</taxon>
        <taxon>Sordariomycetes</taxon>
        <taxon>Hypocreomycetidae</taxon>
        <taxon>Hypocreales</taxon>
        <taxon>Ophiocordycipitaceae</taxon>
        <taxon>Ophiocordyceps</taxon>
    </lineage>
</organism>
<evidence type="ECO:0000259" key="3">
    <source>
        <dbReference type="Pfam" id="PF09073"/>
    </source>
</evidence>
<evidence type="ECO:0000256" key="2">
    <source>
        <dbReference type="SAM" id="MobiDB-lite"/>
    </source>
</evidence>
<protein>
    <recommendedName>
        <fullName evidence="3">Bud22 domain-containing protein</fullName>
    </recommendedName>
</protein>
<proteinExistence type="predicted"/>
<feature type="compositionally biased region" description="Basic and acidic residues" evidence="2">
    <location>
        <begin position="382"/>
        <end position="405"/>
    </location>
</feature>
<evidence type="ECO:0000313" key="4">
    <source>
        <dbReference type="EMBL" id="PHH73260.1"/>
    </source>
</evidence>
<dbReference type="GO" id="GO:0030686">
    <property type="term" value="C:90S preribosome"/>
    <property type="evidence" value="ECO:0007669"/>
    <property type="project" value="TreeGrafter"/>
</dbReference>
<comment type="caution">
    <text evidence="4">The sequence shown here is derived from an EMBL/GenBank/DDBJ whole genome shotgun (WGS) entry which is preliminary data.</text>
</comment>
<dbReference type="STRING" id="2004952.A0A2C5Z0F6"/>
<accession>A0A2C5Z0F6</accession>
<gene>
    <name evidence="4" type="ORF">CDD80_3930</name>
</gene>
<sequence>MKRITDFTIHEPSQISAFGTKPIDLQHPESTASMPKRKRDAESSAQDALEKHQADIFRALKAAKGFERQRLSKRLREDGLLPEKQRRLEREVATLKSLDLHQTARVHLTSSLLKIKSIAASPDLPEVLRIGVPKSQLPEEERLALHNVTSALYNRDAVKQATDRAVVAMCRLFDVSAPGKAKRSRKSEPAEARDSAFYPEPTLDKASSNEDESDDDSELDGFESDVDEPGPAVGQVASDVEAAEEAELAKYDDCLGSSSDEDDQVADARLQRLRGREMSISNNVSVSESSSGGEMELDAESAPSRSPLPRPAKPNKDKSSSIVKLRPTGNSTFLPSLMGGYISGSESASDVEQAKPKPRRGQRARQAIWEKKYGASAKHLQKQKEGRDAGWDMRRGAVADDERNRKAPWKRGASRNSSAKKGGNSGATTRAETNDRPHKPENDDARPLHPSWAAKKKARDAQRTVAFSGQKMVFD</sequence>
<dbReference type="EMBL" id="NJES01000356">
    <property type="protein sequence ID" value="PHH73260.1"/>
    <property type="molecule type" value="Genomic_DNA"/>
</dbReference>
<dbReference type="PANTHER" id="PTHR23325">
    <property type="entry name" value="SERUM RESPONSE FACTOR-BINDING"/>
    <property type="match status" value="1"/>
</dbReference>
<evidence type="ECO:0000256" key="1">
    <source>
        <dbReference type="ARBA" id="ARBA00023054"/>
    </source>
</evidence>
<name>A0A2C5Z0F6_9HYPO</name>
<keyword evidence="1" id="KW-0175">Coiled coil</keyword>
<feature type="region of interest" description="Disordered" evidence="2">
    <location>
        <begin position="178"/>
        <end position="233"/>
    </location>
</feature>
<dbReference type="OrthoDB" id="3364872at2759"/>
<feature type="region of interest" description="Disordered" evidence="2">
    <location>
        <begin position="15"/>
        <end position="48"/>
    </location>
</feature>
<feature type="compositionally biased region" description="Low complexity" evidence="2">
    <location>
        <begin position="278"/>
        <end position="305"/>
    </location>
</feature>
<evidence type="ECO:0000313" key="5">
    <source>
        <dbReference type="Proteomes" id="UP000226431"/>
    </source>
</evidence>
<dbReference type="PANTHER" id="PTHR23325:SF1">
    <property type="entry name" value="SERUM RESPONSE FACTOR-BINDING PROTEIN 1"/>
    <property type="match status" value="1"/>
</dbReference>